<evidence type="ECO:0000256" key="2">
    <source>
        <dbReference type="ARBA" id="ARBA00007405"/>
    </source>
</evidence>
<dbReference type="PaxDb" id="880073-Calab_1631"/>
<dbReference type="GO" id="GO:0031419">
    <property type="term" value="F:cobalamin binding"/>
    <property type="evidence" value="ECO:0007669"/>
    <property type="project" value="UniProtKB-KW"/>
</dbReference>
<dbReference type="PRINTS" id="PR01183">
    <property type="entry name" value="RIBORDTASEM1"/>
</dbReference>
<feature type="domain" description="Ribonucleotide reductase large subunit N-terminal" evidence="12">
    <location>
        <begin position="53"/>
        <end position="125"/>
    </location>
</feature>
<keyword evidence="9 11" id="KW-0170">Cobalt</keyword>
<keyword evidence="8" id="KW-1015">Disulfide bond</keyword>
<proteinExistence type="inferred from homology"/>
<dbReference type="InterPro" id="IPR000788">
    <property type="entry name" value="RNR_lg_C"/>
</dbReference>
<feature type="domain" description="Ribonucleotide reductase large subunit C-terminal" evidence="13">
    <location>
        <begin position="135"/>
        <end position="328"/>
    </location>
</feature>
<dbReference type="Pfam" id="PF00317">
    <property type="entry name" value="Ribonuc_red_lgN"/>
    <property type="match status" value="1"/>
</dbReference>
<reference evidence="14 15" key="1">
    <citation type="submission" date="2011-09" db="EMBL/GenBank/DDBJ databases">
        <title>The permanent draft genome of Caldithrix abyssi DSM 13497.</title>
        <authorList>
            <consortium name="US DOE Joint Genome Institute (JGI-PGF)"/>
            <person name="Lucas S."/>
            <person name="Han J."/>
            <person name="Lapidus A."/>
            <person name="Bruce D."/>
            <person name="Goodwin L."/>
            <person name="Pitluck S."/>
            <person name="Peters L."/>
            <person name="Kyrpides N."/>
            <person name="Mavromatis K."/>
            <person name="Ivanova N."/>
            <person name="Mikhailova N."/>
            <person name="Chertkov O."/>
            <person name="Detter J.C."/>
            <person name="Tapia R."/>
            <person name="Han C."/>
            <person name="Land M."/>
            <person name="Hauser L."/>
            <person name="Markowitz V."/>
            <person name="Cheng J.-F."/>
            <person name="Hugenholtz P."/>
            <person name="Woyke T."/>
            <person name="Wu D."/>
            <person name="Spring S."/>
            <person name="Brambilla E."/>
            <person name="Klenk H.-P."/>
            <person name="Eisen J.A."/>
        </authorList>
    </citation>
    <scope>NUCLEOTIDE SEQUENCE [LARGE SCALE GENOMIC DNA]</scope>
    <source>
        <strain evidence="14 15">DSM 13497</strain>
    </source>
</reference>
<dbReference type="EC" id="1.17.4.1" evidence="11"/>
<evidence type="ECO:0000313" key="14">
    <source>
        <dbReference type="EMBL" id="EHO41251.1"/>
    </source>
</evidence>
<dbReference type="STRING" id="880073.Cabys_353"/>
<dbReference type="OrthoDB" id="9762933at2"/>
<evidence type="ECO:0000256" key="3">
    <source>
        <dbReference type="ARBA" id="ARBA00022628"/>
    </source>
</evidence>
<dbReference type="SUPFAM" id="SSF51998">
    <property type="entry name" value="PFL-like glycyl radical enzymes"/>
    <property type="match status" value="1"/>
</dbReference>
<comment type="function">
    <text evidence="11">Catalyzes the reduction of ribonucleotides to deoxyribonucleotides. May function to provide a pool of deoxyribonucleotide precursors for DNA repair during oxygen limitation and/or for immediate growth after restoration of oxygen.</text>
</comment>
<dbReference type="Pfam" id="PF02867">
    <property type="entry name" value="Ribonuc_red_lgC"/>
    <property type="match status" value="2"/>
</dbReference>
<dbReference type="PANTHER" id="PTHR43371">
    <property type="entry name" value="VITAMIN B12-DEPENDENT RIBONUCLEOTIDE REDUCTASE"/>
    <property type="match status" value="1"/>
</dbReference>
<comment type="catalytic activity">
    <reaction evidence="10 11">
        <text>a 2'-deoxyribonucleoside 5'-diphosphate + [thioredoxin]-disulfide + H2O = a ribonucleoside 5'-diphosphate + [thioredoxin]-dithiol</text>
        <dbReference type="Rhea" id="RHEA:23252"/>
        <dbReference type="Rhea" id="RHEA-COMP:10698"/>
        <dbReference type="Rhea" id="RHEA-COMP:10700"/>
        <dbReference type="ChEBI" id="CHEBI:15377"/>
        <dbReference type="ChEBI" id="CHEBI:29950"/>
        <dbReference type="ChEBI" id="CHEBI:50058"/>
        <dbReference type="ChEBI" id="CHEBI:57930"/>
        <dbReference type="ChEBI" id="CHEBI:73316"/>
        <dbReference type="EC" id="1.17.4.1"/>
    </reaction>
</comment>
<dbReference type="GO" id="GO:0071897">
    <property type="term" value="P:DNA biosynthetic process"/>
    <property type="evidence" value="ECO:0007669"/>
    <property type="project" value="UniProtKB-KW"/>
</dbReference>
<dbReference type="FunCoup" id="H1XRA0">
    <property type="interactions" value="124"/>
</dbReference>
<comment type="cofactor">
    <cofactor evidence="1 11">
        <name>adenosylcob(III)alamin</name>
        <dbReference type="ChEBI" id="CHEBI:18408"/>
    </cofactor>
</comment>
<keyword evidence="5 11" id="KW-0547">Nucleotide-binding</keyword>
<dbReference type="InterPro" id="IPR050862">
    <property type="entry name" value="RdRp_reductase_class-2"/>
</dbReference>
<evidence type="ECO:0000256" key="11">
    <source>
        <dbReference type="RuleBase" id="RU364064"/>
    </source>
</evidence>
<keyword evidence="3 11" id="KW-0846">Cobalamin</keyword>
<keyword evidence="4 11" id="KW-0237">DNA synthesis</keyword>
<evidence type="ECO:0000313" key="15">
    <source>
        <dbReference type="Proteomes" id="UP000004671"/>
    </source>
</evidence>
<dbReference type="RefSeq" id="WP_006928342.1">
    <property type="nucleotide sequence ID" value="NZ_CM001402.1"/>
</dbReference>
<evidence type="ECO:0000256" key="8">
    <source>
        <dbReference type="ARBA" id="ARBA00023157"/>
    </source>
</evidence>
<feature type="domain" description="Ribonucleotide reductase large subunit C-terminal" evidence="13">
    <location>
        <begin position="403"/>
        <end position="762"/>
    </location>
</feature>
<dbReference type="eggNOG" id="COG0209">
    <property type="taxonomic scope" value="Bacteria"/>
</dbReference>
<dbReference type="Proteomes" id="UP000004671">
    <property type="component" value="Chromosome"/>
</dbReference>
<dbReference type="InParanoid" id="H1XRA0"/>
<dbReference type="EMBL" id="CM001402">
    <property type="protein sequence ID" value="EHO41251.1"/>
    <property type="molecule type" value="Genomic_DNA"/>
</dbReference>
<evidence type="ECO:0000256" key="9">
    <source>
        <dbReference type="ARBA" id="ARBA00023285"/>
    </source>
</evidence>
<name>H1XRA0_CALAY</name>
<dbReference type="NCBIfam" id="TIGR02504">
    <property type="entry name" value="NrdJ_Z"/>
    <property type="match status" value="1"/>
</dbReference>
<dbReference type="GO" id="GO:0005524">
    <property type="term" value="F:ATP binding"/>
    <property type="evidence" value="ECO:0007669"/>
    <property type="project" value="InterPro"/>
</dbReference>
<keyword evidence="7" id="KW-0215">Deoxyribonucleotide synthesis</keyword>
<dbReference type="CDD" id="cd02888">
    <property type="entry name" value="RNR_II_dimer"/>
    <property type="match status" value="1"/>
</dbReference>
<keyword evidence="15" id="KW-1185">Reference proteome</keyword>
<evidence type="ECO:0000256" key="6">
    <source>
        <dbReference type="ARBA" id="ARBA00023002"/>
    </source>
</evidence>
<evidence type="ECO:0000259" key="13">
    <source>
        <dbReference type="Pfam" id="PF02867"/>
    </source>
</evidence>
<dbReference type="AlphaFoldDB" id="H1XRA0"/>
<evidence type="ECO:0000256" key="4">
    <source>
        <dbReference type="ARBA" id="ARBA00022634"/>
    </source>
</evidence>
<dbReference type="PANTHER" id="PTHR43371:SF1">
    <property type="entry name" value="RIBONUCLEOSIDE-DIPHOSPHATE REDUCTASE"/>
    <property type="match status" value="1"/>
</dbReference>
<evidence type="ECO:0000256" key="1">
    <source>
        <dbReference type="ARBA" id="ARBA00001922"/>
    </source>
</evidence>
<dbReference type="GO" id="GO:0004748">
    <property type="term" value="F:ribonucleoside-diphosphate reductase activity, thioredoxin disulfide as acceptor"/>
    <property type="evidence" value="ECO:0007669"/>
    <property type="project" value="UniProtKB-EC"/>
</dbReference>
<accession>H1XRA0</accession>
<dbReference type="InterPro" id="IPR013509">
    <property type="entry name" value="RNR_lsu_N"/>
</dbReference>
<comment type="similarity">
    <text evidence="2 11">Belongs to the ribonucleoside diphosphate reductase class-2 family.</text>
</comment>
<dbReference type="GO" id="GO:0009263">
    <property type="term" value="P:deoxyribonucleotide biosynthetic process"/>
    <property type="evidence" value="ECO:0007669"/>
    <property type="project" value="UniProtKB-KW"/>
</dbReference>
<evidence type="ECO:0000256" key="7">
    <source>
        <dbReference type="ARBA" id="ARBA00023116"/>
    </source>
</evidence>
<dbReference type="Gene3D" id="3.20.70.20">
    <property type="match status" value="1"/>
</dbReference>
<evidence type="ECO:0000259" key="12">
    <source>
        <dbReference type="Pfam" id="PF00317"/>
    </source>
</evidence>
<sequence length="829" mass="94313">MFLDMFKHKGKFVSVVGRRNIKAYQNLYLLNKKKLNNGSLPLHPEENYWGDNDLARNIYVKKYFVKDLNNNLVEHRPEDLFNRVSSFIAAIETDPQKQEEWAERFYRYMYEGYFIPGGRVLAGAGDLYRLKTLANCFVSQIAGDNIEAIYDSAYECARTYSYGGGIGVDISVLRPKNSVVHNAADTSTGAVSFMDLFSLTTGLIGQSGRRGALMLTIDVKHPDVIDFIRVKKTPNWVTKQIVEQLKWSNLFDYYQLKEIEKQVMENTQVRFANISIKASDEFMQAVYEQKTYGADKILVYKKFNKSQMATAYLEETQHYSIQIPAKDIEEYELFKVFGDISSLNDFLYKNYELIITETDLGDPNKRDVYGDLVLPLDKEPFDLAVKYSGDFMLYFASKPTGEIRRLIKAREVWDAFVEGNYKTAEPGLIFWSKMSKYSPSNYVGRPISSTNPCAEVPLEDGGACNLASINLSRLVRNGFQPNAEIEWETLKQVTRAVVRFLDNVVSWNEVLNPLEKQRRAASETRRLGLGIMGAADMLNQLNLGYDSEQGIALLEKVMQTIADEAYQASAELAAEKGPSPIFDYEKYSQGPFFKEALSAETKKLIQEKGLRNIAILSIAPTGSISNIALGFKIGDKHYLGVSSGIEPIFALYYTRRAESFGNQFFKVFHSTVQAYIDLHNLQDKVVNAQTEAELTEYLPPHFFRTAHHINAEKRVEIQGKCQRYVDHSISSTVNLPETIEPEVISNIYLMAWKKGLKGITIYRDGSRYPILSVDGQKTEFQKIKEKLFKILLADTKEEVTLKGDDIIQTPDGKLTTVYHYLKSTEQNNS</sequence>
<evidence type="ECO:0000256" key="5">
    <source>
        <dbReference type="ARBA" id="ARBA00022741"/>
    </source>
</evidence>
<dbReference type="HOGENOM" id="CLU_000404_2_3_0"/>
<gene>
    <name evidence="14" type="ORF">Calab_1631</name>
</gene>
<protein>
    <recommendedName>
        <fullName evidence="11">Vitamin B12-dependent ribonucleotide reductase</fullName>
        <ecNumber evidence="11">1.17.4.1</ecNumber>
    </recommendedName>
</protein>
<organism evidence="14 15">
    <name type="scientific">Caldithrix abyssi DSM 13497</name>
    <dbReference type="NCBI Taxonomy" id="880073"/>
    <lineage>
        <taxon>Bacteria</taxon>
        <taxon>Pseudomonadati</taxon>
        <taxon>Calditrichota</taxon>
        <taxon>Calditrichia</taxon>
        <taxon>Calditrichales</taxon>
        <taxon>Calditrichaceae</taxon>
        <taxon>Caldithrix</taxon>
    </lineage>
</organism>
<evidence type="ECO:0000256" key="10">
    <source>
        <dbReference type="ARBA" id="ARBA00047754"/>
    </source>
</evidence>
<dbReference type="InterPro" id="IPR013344">
    <property type="entry name" value="RNR_NrdJ/NrdZ"/>
</dbReference>
<keyword evidence="6 11" id="KW-0560">Oxidoreductase</keyword>